<organism evidence="1">
    <name type="scientific">Fagus sylvatica</name>
    <name type="common">Beechnut</name>
    <dbReference type="NCBI Taxonomy" id="28930"/>
    <lineage>
        <taxon>Eukaryota</taxon>
        <taxon>Viridiplantae</taxon>
        <taxon>Streptophyta</taxon>
        <taxon>Embryophyta</taxon>
        <taxon>Tracheophyta</taxon>
        <taxon>Spermatophyta</taxon>
        <taxon>Magnoliopsida</taxon>
        <taxon>eudicotyledons</taxon>
        <taxon>Gunneridae</taxon>
        <taxon>Pentapetalae</taxon>
        <taxon>rosids</taxon>
        <taxon>fabids</taxon>
        <taxon>Fagales</taxon>
        <taxon>Fagaceae</taxon>
        <taxon>Fagus</taxon>
    </lineage>
</organism>
<evidence type="ECO:0000313" key="1">
    <source>
        <dbReference type="EMBL" id="SPC95856.1"/>
    </source>
</evidence>
<dbReference type="EMBL" id="OIVN01001612">
    <property type="protein sequence ID" value="SPC95856.1"/>
    <property type="molecule type" value="Genomic_DNA"/>
</dbReference>
<proteinExistence type="predicted"/>
<reference evidence="1" key="1">
    <citation type="submission" date="2018-02" db="EMBL/GenBank/DDBJ databases">
        <authorList>
            <person name="Cohen D.B."/>
            <person name="Kent A.D."/>
        </authorList>
    </citation>
    <scope>NUCLEOTIDE SEQUENCE</scope>
</reference>
<sequence>MCKKGGETVDHLLLQCPFAWDLWSMVFDLFGVYWVMPRSIVEMLACWQGNFGKHRNFSIWRVVPHCLMWSIWRE</sequence>
<evidence type="ECO:0008006" key="2">
    <source>
        <dbReference type="Google" id="ProtNLM"/>
    </source>
</evidence>
<dbReference type="AlphaFoldDB" id="A0A2N9FZ30"/>
<accession>A0A2N9FZ30</accession>
<name>A0A2N9FZ30_FAGSY</name>
<protein>
    <recommendedName>
        <fullName evidence="2">Reverse transcriptase zinc-binding domain-containing protein</fullName>
    </recommendedName>
</protein>
<gene>
    <name evidence="1" type="ORF">FSB_LOCUS23738</name>
</gene>